<sequence>MSENRMETYFNIRYEFDRERVFRRMDEVLRSGGAGYICVADGHVLSEVQRNREYRNVLNGALLTICDSGWVPVYLKWLLHADRPQYCGAQIFSDAIGMKKYRMMFLGGNRETLDALRRTLEREDPRVKHMPFEELPFCPVDEFDYAAIAGRINEYLPDIVWVSLGAPKQEIFMNRLCPHLQRGVMVAVGAVFNFASGRHIRRAPAWMVDCRLEFLYRIFSEPRKQMKRCWKIISVLPWIFIREKQRQKAARPAAASGRERKASPLPCTLVSCFGRLPGNMDDLLADWGRKEGRKFIIVSDDARFWNLPFNASLVPMAFCELQSLVRKKLGRRHQINVPEDLPLLLPQYPVLFEDYVEGNRELETIALEWEAGSSHAPVPAAPV</sequence>
<evidence type="ECO:0000313" key="3">
    <source>
        <dbReference type="EMBL" id="VYT15656.1"/>
    </source>
</evidence>
<dbReference type="InterPro" id="IPR004629">
    <property type="entry name" value="WecG_TagA_CpsF"/>
</dbReference>
<dbReference type="AlphaFoldDB" id="A0A6N2UK46"/>
<keyword evidence="1 3" id="KW-0328">Glycosyltransferase</keyword>
<proteinExistence type="predicted"/>
<evidence type="ECO:0000256" key="2">
    <source>
        <dbReference type="ARBA" id="ARBA00022679"/>
    </source>
</evidence>
<dbReference type="Pfam" id="PF03808">
    <property type="entry name" value="Glyco_tran_WecG"/>
    <property type="match status" value="1"/>
</dbReference>
<evidence type="ECO:0000256" key="1">
    <source>
        <dbReference type="ARBA" id="ARBA00022676"/>
    </source>
</evidence>
<name>A0A6N2UK46_9BACT</name>
<dbReference type="EMBL" id="CACRSS010000016">
    <property type="protein sequence ID" value="VYT15656.1"/>
    <property type="molecule type" value="Genomic_DNA"/>
</dbReference>
<keyword evidence="2 3" id="KW-0808">Transferase</keyword>
<protein>
    <submittedName>
        <fullName evidence="3">N-acetylmannosaminyltransferase</fullName>
        <ecNumber evidence="3">2.4.1.187</ecNumber>
    </submittedName>
</protein>
<dbReference type="RefSeq" id="WP_205597323.1">
    <property type="nucleotide sequence ID" value="NZ_CACRSS010000016.1"/>
</dbReference>
<dbReference type="PANTHER" id="PTHR34136:SF1">
    <property type="entry name" value="UDP-N-ACETYL-D-MANNOSAMINURONIC ACID TRANSFERASE"/>
    <property type="match status" value="1"/>
</dbReference>
<dbReference type="EC" id="2.4.1.187" evidence="3"/>
<gene>
    <name evidence="3" type="primary">tagA_1</name>
    <name evidence="3" type="ORF">AMLFYP55_00856</name>
</gene>
<dbReference type="CDD" id="cd06533">
    <property type="entry name" value="Glyco_transf_WecG_TagA"/>
    <property type="match status" value="1"/>
</dbReference>
<reference evidence="3" key="1">
    <citation type="submission" date="2019-11" db="EMBL/GenBank/DDBJ databases">
        <authorList>
            <person name="Feng L."/>
        </authorList>
    </citation>
    <scope>NUCLEOTIDE SEQUENCE</scope>
    <source>
        <strain evidence="3">AMuciniphilaLFYP55</strain>
    </source>
</reference>
<accession>A0A6N2UK46</accession>
<dbReference type="GO" id="GO:0047244">
    <property type="term" value="F:N-acetylglucosaminyldiphosphoundecaprenol N-acetyl-beta-D-mannosaminyltransferase activity"/>
    <property type="evidence" value="ECO:0007669"/>
    <property type="project" value="UniProtKB-EC"/>
</dbReference>
<organism evidence="3">
    <name type="scientific">Akkermansia muciniphila</name>
    <dbReference type="NCBI Taxonomy" id="239935"/>
    <lineage>
        <taxon>Bacteria</taxon>
        <taxon>Pseudomonadati</taxon>
        <taxon>Verrucomicrobiota</taxon>
        <taxon>Verrucomicrobiia</taxon>
        <taxon>Verrucomicrobiales</taxon>
        <taxon>Akkermansiaceae</taxon>
        <taxon>Akkermansia</taxon>
    </lineage>
</organism>
<dbReference type="NCBIfam" id="TIGR00696">
    <property type="entry name" value="wecG_tagA_cpsF"/>
    <property type="match status" value="1"/>
</dbReference>
<dbReference type="PANTHER" id="PTHR34136">
    <property type="match status" value="1"/>
</dbReference>